<reference evidence="2" key="1">
    <citation type="submission" date="2001-08" db="EMBL/GenBank/DDBJ databases">
        <title>Oryza sativa nipponbare(GA3) genomic DNA, chromosome 2, BAC clone:OJ1136_C12.</title>
        <authorList>
            <person name="Sasaki T."/>
            <person name="Matsumoto T."/>
            <person name="Yamamoto K."/>
        </authorList>
    </citation>
    <scope>NUCLEOTIDE SEQUENCE</scope>
</reference>
<reference evidence="4" key="3">
    <citation type="journal article" date="2005" name="Nature">
        <title>The map-based sequence of the rice genome.</title>
        <authorList>
            <consortium name="International rice genome sequencing project (IRGSP)"/>
            <person name="Matsumoto T."/>
            <person name="Wu J."/>
            <person name="Kanamori H."/>
            <person name="Katayose Y."/>
            <person name="Fujisawa M."/>
            <person name="Namiki N."/>
            <person name="Mizuno H."/>
            <person name="Yamamoto K."/>
            <person name="Antonio B.A."/>
            <person name="Baba T."/>
            <person name="Sakata K."/>
            <person name="Nagamura Y."/>
            <person name="Aoki H."/>
            <person name="Arikawa K."/>
            <person name="Arita K."/>
            <person name="Bito T."/>
            <person name="Chiden Y."/>
            <person name="Fujitsuka N."/>
            <person name="Fukunaka R."/>
            <person name="Hamada M."/>
            <person name="Harada C."/>
            <person name="Hayashi A."/>
            <person name="Hijishita S."/>
            <person name="Honda M."/>
            <person name="Hosokawa S."/>
            <person name="Ichikawa Y."/>
            <person name="Idonuma A."/>
            <person name="Iijima M."/>
            <person name="Ikeda M."/>
            <person name="Ikeno M."/>
            <person name="Ito K."/>
            <person name="Ito S."/>
            <person name="Ito T."/>
            <person name="Ito Y."/>
            <person name="Ito Y."/>
            <person name="Iwabuchi A."/>
            <person name="Kamiya K."/>
            <person name="Karasawa W."/>
            <person name="Kurita K."/>
            <person name="Katagiri S."/>
            <person name="Kikuta A."/>
            <person name="Kobayashi H."/>
            <person name="Kobayashi N."/>
            <person name="Machita K."/>
            <person name="Maehara T."/>
            <person name="Masukawa M."/>
            <person name="Mizubayashi T."/>
            <person name="Mukai Y."/>
            <person name="Nagasaki H."/>
            <person name="Nagata Y."/>
            <person name="Naito S."/>
            <person name="Nakashima M."/>
            <person name="Nakama Y."/>
            <person name="Nakamichi Y."/>
            <person name="Nakamura M."/>
            <person name="Meguro A."/>
            <person name="Negishi M."/>
            <person name="Ohta I."/>
            <person name="Ohta T."/>
            <person name="Okamoto M."/>
            <person name="Ono N."/>
            <person name="Saji S."/>
            <person name="Sakaguchi M."/>
            <person name="Sakai K."/>
            <person name="Shibata M."/>
            <person name="Shimokawa T."/>
            <person name="Song J."/>
            <person name="Takazaki Y."/>
            <person name="Terasawa K."/>
            <person name="Tsugane M."/>
            <person name="Tsuji K."/>
            <person name="Ueda S."/>
            <person name="Waki K."/>
            <person name="Yamagata H."/>
            <person name="Yamamoto M."/>
            <person name="Yamamoto S."/>
            <person name="Yamane H."/>
            <person name="Yoshiki S."/>
            <person name="Yoshihara R."/>
            <person name="Yukawa K."/>
            <person name="Zhong H."/>
            <person name="Yano M."/>
            <person name="Yuan Q."/>
            <person name="Ouyang S."/>
            <person name="Liu J."/>
            <person name="Jones K.M."/>
            <person name="Gansberger K."/>
            <person name="Moffat K."/>
            <person name="Hill J."/>
            <person name="Bera J."/>
            <person name="Fadrosh D."/>
            <person name="Jin S."/>
            <person name="Johri S."/>
            <person name="Kim M."/>
            <person name="Overton L."/>
            <person name="Reardon M."/>
            <person name="Tsitrin T."/>
            <person name="Vuong H."/>
            <person name="Weaver B."/>
            <person name="Ciecko A."/>
            <person name="Tallon L."/>
            <person name="Jackson J."/>
            <person name="Pai G."/>
            <person name="Aken S.V."/>
            <person name="Utterback T."/>
            <person name="Reidmuller S."/>
            <person name="Feldblyum T."/>
            <person name="Hsiao J."/>
            <person name="Zismann V."/>
            <person name="Iobst S."/>
            <person name="de Vazeille A.R."/>
            <person name="Buell C.R."/>
            <person name="Ying K."/>
            <person name="Li Y."/>
            <person name="Lu T."/>
            <person name="Huang Y."/>
            <person name="Zhao Q."/>
            <person name="Feng Q."/>
            <person name="Zhang L."/>
            <person name="Zhu J."/>
            <person name="Weng Q."/>
            <person name="Mu J."/>
            <person name="Lu Y."/>
            <person name="Fan D."/>
            <person name="Liu Y."/>
            <person name="Guan J."/>
            <person name="Zhang Y."/>
            <person name="Yu S."/>
            <person name="Liu X."/>
            <person name="Zhang Y."/>
            <person name="Hong G."/>
            <person name="Han B."/>
            <person name="Choisne N."/>
            <person name="Demange N."/>
            <person name="Orjeda G."/>
            <person name="Samain S."/>
            <person name="Cattolico L."/>
            <person name="Pelletier E."/>
            <person name="Couloux A."/>
            <person name="Segurens B."/>
            <person name="Wincker P."/>
            <person name="D'Hont A."/>
            <person name="Scarpelli C."/>
            <person name="Weissenbach J."/>
            <person name="Salanoubat M."/>
            <person name="Quetier F."/>
            <person name="Yu Y."/>
            <person name="Kim H.R."/>
            <person name="Rambo T."/>
            <person name="Currie J."/>
            <person name="Collura K."/>
            <person name="Luo M."/>
            <person name="Yang T."/>
            <person name="Ammiraju J.S.S."/>
            <person name="Engler F."/>
            <person name="Soderlund C."/>
            <person name="Wing R.A."/>
            <person name="Palmer L.E."/>
            <person name="de la Bastide M."/>
            <person name="Spiegel L."/>
            <person name="Nascimento L."/>
            <person name="Zutavern T."/>
            <person name="O'Shaughnessy A."/>
            <person name="Dike S."/>
            <person name="Dedhia N."/>
            <person name="Preston R."/>
            <person name="Balija V."/>
            <person name="McCombie W.R."/>
            <person name="Chow T."/>
            <person name="Chen H."/>
            <person name="Chung M."/>
            <person name="Chen C."/>
            <person name="Shaw J."/>
            <person name="Wu H."/>
            <person name="Hsiao K."/>
            <person name="Chao Y."/>
            <person name="Chu M."/>
            <person name="Cheng C."/>
            <person name="Hour A."/>
            <person name="Lee P."/>
            <person name="Lin S."/>
            <person name="Lin Y."/>
            <person name="Liou J."/>
            <person name="Liu S."/>
            <person name="Hsing Y."/>
            <person name="Raghuvanshi S."/>
            <person name="Mohanty A."/>
            <person name="Bharti A.K."/>
            <person name="Gaur A."/>
            <person name="Gupta V."/>
            <person name="Kumar D."/>
            <person name="Ravi V."/>
            <person name="Vij S."/>
            <person name="Kapur A."/>
            <person name="Khurana P."/>
            <person name="Khurana P."/>
            <person name="Khurana J.P."/>
            <person name="Tyagi A.K."/>
            <person name="Gaikwad K."/>
            <person name="Singh A."/>
            <person name="Dalal V."/>
            <person name="Srivastava S."/>
            <person name="Dixit A."/>
            <person name="Pal A.K."/>
            <person name="Ghazi I.A."/>
            <person name="Yadav M."/>
            <person name="Pandit A."/>
            <person name="Bhargava A."/>
            <person name="Sureshbabu K."/>
            <person name="Batra K."/>
            <person name="Sharma T.R."/>
            <person name="Mohapatra T."/>
            <person name="Singh N.K."/>
            <person name="Messing J."/>
            <person name="Nelson A.B."/>
            <person name="Fuks G."/>
            <person name="Kavchok S."/>
            <person name="Keizer G."/>
            <person name="Linton E."/>
            <person name="Llaca V."/>
            <person name="Song R."/>
            <person name="Tanyolac B."/>
            <person name="Young S."/>
            <person name="Ho-Il K."/>
            <person name="Hahn J.H."/>
            <person name="Sangsakoo G."/>
            <person name="Vanavichit A."/>
            <person name="de Mattos Luiz.A.T."/>
            <person name="Zimmer P.D."/>
            <person name="Malone G."/>
            <person name="Dellagostin O."/>
            <person name="de Oliveira A.C."/>
            <person name="Bevan M."/>
            <person name="Bancroft I."/>
            <person name="Minx P."/>
            <person name="Cordum H."/>
            <person name="Wilson R."/>
            <person name="Cheng Z."/>
            <person name="Jin W."/>
            <person name="Jiang J."/>
            <person name="Leong S.A."/>
            <person name="Iwama H."/>
            <person name="Gojobori T."/>
            <person name="Itoh T."/>
            <person name="Niimura Y."/>
            <person name="Fujii Y."/>
            <person name="Habara T."/>
            <person name="Sakai H."/>
            <person name="Sato Y."/>
            <person name="Wilson G."/>
            <person name="Kumar K."/>
            <person name="McCouch S."/>
            <person name="Juretic N."/>
            <person name="Hoen D."/>
            <person name="Wright S."/>
            <person name="Bruskiewich R."/>
            <person name="Bureau T."/>
            <person name="Miyao A."/>
            <person name="Hirochika H."/>
            <person name="Nishikawa T."/>
            <person name="Kadowaki K."/>
            <person name="Sugiura M."/>
            <person name="Burr B."/>
            <person name="Sasaki T."/>
        </authorList>
    </citation>
    <scope>NUCLEOTIDE SEQUENCE [LARGE SCALE GENOMIC DNA]</scope>
    <source>
        <strain evidence="4">cv. Nipponbare</strain>
    </source>
</reference>
<evidence type="ECO:0000256" key="1">
    <source>
        <dbReference type="SAM" id="MobiDB-lite"/>
    </source>
</evidence>
<feature type="region of interest" description="Disordered" evidence="1">
    <location>
        <begin position="1"/>
        <end position="111"/>
    </location>
</feature>
<protein>
    <submittedName>
        <fullName evidence="3">Uncharacterized protein</fullName>
    </submittedName>
</protein>
<dbReference type="AlphaFoldDB" id="Q6K6A3"/>
<feature type="compositionally biased region" description="Basic residues" evidence="1">
    <location>
        <begin position="1"/>
        <end position="12"/>
    </location>
</feature>
<feature type="compositionally biased region" description="Basic residues" evidence="1">
    <location>
        <begin position="101"/>
        <end position="111"/>
    </location>
</feature>
<feature type="compositionally biased region" description="Low complexity" evidence="1">
    <location>
        <begin position="155"/>
        <end position="166"/>
    </location>
</feature>
<accession>Q6K6A3</accession>
<evidence type="ECO:0000313" key="3">
    <source>
        <dbReference type="EMBL" id="BAD22017.1"/>
    </source>
</evidence>
<evidence type="ECO:0000313" key="4">
    <source>
        <dbReference type="Proteomes" id="UP000000763"/>
    </source>
</evidence>
<proteinExistence type="predicted"/>
<feature type="region of interest" description="Disordered" evidence="1">
    <location>
        <begin position="149"/>
        <end position="172"/>
    </location>
</feature>
<feature type="compositionally biased region" description="Basic and acidic residues" evidence="1">
    <location>
        <begin position="61"/>
        <end position="76"/>
    </location>
</feature>
<gene>
    <name evidence="2" type="ORF">OJ1136_C12.5</name>
    <name evidence="3" type="ORF">P0643F09.25</name>
</gene>
<dbReference type="EMBL" id="AP005111">
    <property type="protein sequence ID" value="BAD22017.1"/>
    <property type="molecule type" value="Genomic_DNA"/>
</dbReference>
<dbReference type="EMBL" id="AP004028">
    <property type="protein sequence ID" value="BAD21516.1"/>
    <property type="molecule type" value="Genomic_DNA"/>
</dbReference>
<dbReference type="Proteomes" id="UP000000763">
    <property type="component" value="Chromosome 2"/>
</dbReference>
<evidence type="ECO:0000313" key="2">
    <source>
        <dbReference type="EMBL" id="BAD21516.1"/>
    </source>
</evidence>
<sequence length="172" mass="18423">MNRKTRKEKKCLRLQASSTSSSKRKPEETQENKKKKKSAGGSCSSSSSSPLPSPLAIHIPFLHESEAKTSGEERGEGGGLDFGEAPPRNPRGAIAESSPPPRRRRCCRRRRRSVRRTRCISSGLNGGGGFGGSRGAVGDTSSCCCFRGWRGSGGSPPLRSRGSASAIRPPRR</sequence>
<reference evidence="3" key="2">
    <citation type="submission" date="2002-04" db="EMBL/GenBank/DDBJ databases">
        <title>Oryza sativa nipponbare(GA3) genomic DNA, chromosome 2, PAC clone:P0643F09.</title>
        <authorList>
            <person name="Sasaki T."/>
            <person name="Matsumoto T."/>
            <person name="Katayose Y."/>
        </authorList>
    </citation>
    <scope>NUCLEOTIDE SEQUENCE</scope>
</reference>
<feature type="compositionally biased region" description="Low complexity" evidence="1">
    <location>
        <begin position="39"/>
        <end position="56"/>
    </location>
</feature>
<name>Q6K6A3_ORYSJ</name>
<organism evidence="3 4">
    <name type="scientific">Oryza sativa subsp. japonica</name>
    <name type="common">Rice</name>
    <dbReference type="NCBI Taxonomy" id="39947"/>
    <lineage>
        <taxon>Eukaryota</taxon>
        <taxon>Viridiplantae</taxon>
        <taxon>Streptophyta</taxon>
        <taxon>Embryophyta</taxon>
        <taxon>Tracheophyta</taxon>
        <taxon>Spermatophyta</taxon>
        <taxon>Magnoliopsida</taxon>
        <taxon>Liliopsida</taxon>
        <taxon>Poales</taxon>
        <taxon>Poaceae</taxon>
        <taxon>BOP clade</taxon>
        <taxon>Oryzoideae</taxon>
        <taxon>Oryzeae</taxon>
        <taxon>Oryzinae</taxon>
        <taxon>Oryza</taxon>
        <taxon>Oryza sativa</taxon>
    </lineage>
</organism>
<reference evidence="4" key="4">
    <citation type="journal article" date="2008" name="Nucleic Acids Res.">
        <title>The rice annotation project database (RAP-DB): 2008 update.</title>
        <authorList>
            <consortium name="The rice annotation project (RAP)"/>
        </authorList>
    </citation>
    <scope>GENOME REANNOTATION</scope>
    <source>
        <strain evidence="4">cv. Nipponbare</strain>
    </source>
</reference>